<dbReference type="RefSeq" id="WP_168721852.1">
    <property type="nucleotide sequence ID" value="NZ_JAAXPN010000003.1"/>
</dbReference>
<dbReference type="AlphaFoldDB" id="A0A7X6N1E4"/>
<reference evidence="6 7" key="1">
    <citation type="submission" date="2020-04" db="EMBL/GenBank/DDBJ databases">
        <title>MicrobeNet Type strains.</title>
        <authorList>
            <person name="Nicholson A.C."/>
        </authorList>
    </citation>
    <scope>NUCLEOTIDE SEQUENCE [LARGE SCALE GENOMIC DNA]</scope>
    <source>
        <strain evidence="6 7">CCUG 61472</strain>
    </source>
</reference>
<dbReference type="SUPFAM" id="SSF53850">
    <property type="entry name" value="Periplasmic binding protein-like II"/>
    <property type="match status" value="1"/>
</dbReference>
<dbReference type="GO" id="GO:0005829">
    <property type="term" value="C:cytosol"/>
    <property type="evidence" value="ECO:0007669"/>
    <property type="project" value="TreeGrafter"/>
</dbReference>
<dbReference type="Proteomes" id="UP000549765">
    <property type="component" value="Unassembled WGS sequence"/>
</dbReference>
<proteinExistence type="inferred from homology"/>
<organism evidence="6 7">
    <name type="scientific">Periweissella fabalis</name>
    <dbReference type="NCBI Taxonomy" id="1070421"/>
    <lineage>
        <taxon>Bacteria</taxon>
        <taxon>Bacillati</taxon>
        <taxon>Bacillota</taxon>
        <taxon>Bacilli</taxon>
        <taxon>Lactobacillales</taxon>
        <taxon>Lactobacillaceae</taxon>
        <taxon>Periweissella</taxon>
    </lineage>
</organism>
<keyword evidence="2" id="KW-0805">Transcription regulation</keyword>
<feature type="domain" description="HTH lysR-type" evidence="5">
    <location>
        <begin position="1"/>
        <end position="60"/>
    </location>
</feature>
<dbReference type="InterPro" id="IPR036388">
    <property type="entry name" value="WH-like_DNA-bd_sf"/>
</dbReference>
<dbReference type="PROSITE" id="PS50931">
    <property type="entry name" value="HTH_LYSR"/>
    <property type="match status" value="1"/>
</dbReference>
<keyword evidence="7" id="KW-1185">Reference proteome</keyword>
<dbReference type="GO" id="GO:0003677">
    <property type="term" value="F:DNA binding"/>
    <property type="evidence" value="ECO:0007669"/>
    <property type="project" value="UniProtKB-KW"/>
</dbReference>
<dbReference type="Pfam" id="PF00126">
    <property type="entry name" value="HTH_1"/>
    <property type="match status" value="1"/>
</dbReference>
<name>A0A7X6N1E4_9LACO</name>
<dbReference type="Pfam" id="PF03466">
    <property type="entry name" value="LysR_substrate"/>
    <property type="match status" value="1"/>
</dbReference>
<dbReference type="PRINTS" id="PR00039">
    <property type="entry name" value="HTHLYSR"/>
</dbReference>
<dbReference type="InterPro" id="IPR050950">
    <property type="entry name" value="HTH-type_LysR_regulators"/>
</dbReference>
<evidence type="ECO:0000256" key="2">
    <source>
        <dbReference type="ARBA" id="ARBA00023015"/>
    </source>
</evidence>
<evidence type="ECO:0000313" key="6">
    <source>
        <dbReference type="EMBL" id="NKZ24056.1"/>
    </source>
</evidence>
<dbReference type="InterPro" id="IPR036390">
    <property type="entry name" value="WH_DNA-bd_sf"/>
</dbReference>
<evidence type="ECO:0000259" key="5">
    <source>
        <dbReference type="PROSITE" id="PS50931"/>
    </source>
</evidence>
<sequence length="302" mass="34454">MLLNDLDYFVALAEEGTFTGASRKKFVSQPSITNVLQRLEKELGEQLIIRQRGTRSVQLTTAGTTLFQHSKNILRETEIIKSDITNQHKVGIGVPPIIGATIFPKIMRRLNDQEIEAFHMVESGSSNMYELLDNDKVDMVFVGSLMPEHDRNYDSHYITKSQYVVILPIDHPLGQKTSLNFDDLRGERFISVGEAFMQHRVLVEQLIKHNMVDELHRTYITNEITTEQALIAAGNGIGIMVELAVQGRSDLVTVPLAEPLDFYIYLIQKRDHQLSAFANRLKQKMVEVINEIYLKDNKENKL</sequence>
<dbReference type="InterPro" id="IPR000847">
    <property type="entry name" value="LysR_HTH_N"/>
</dbReference>
<comment type="similarity">
    <text evidence="1">Belongs to the LysR transcriptional regulatory family.</text>
</comment>
<dbReference type="InterPro" id="IPR005119">
    <property type="entry name" value="LysR_subst-bd"/>
</dbReference>
<gene>
    <name evidence="6" type="ORF">HF964_04425</name>
</gene>
<dbReference type="FunFam" id="1.10.10.10:FF:000001">
    <property type="entry name" value="LysR family transcriptional regulator"/>
    <property type="match status" value="1"/>
</dbReference>
<dbReference type="PANTHER" id="PTHR30419">
    <property type="entry name" value="HTH-TYPE TRANSCRIPTIONAL REGULATOR YBHD"/>
    <property type="match status" value="1"/>
</dbReference>
<dbReference type="Gene3D" id="1.10.10.10">
    <property type="entry name" value="Winged helix-like DNA-binding domain superfamily/Winged helix DNA-binding domain"/>
    <property type="match status" value="1"/>
</dbReference>
<evidence type="ECO:0000256" key="4">
    <source>
        <dbReference type="ARBA" id="ARBA00023163"/>
    </source>
</evidence>
<dbReference type="Gene3D" id="3.40.190.10">
    <property type="entry name" value="Periplasmic binding protein-like II"/>
    <property type="match status" value="2"/>
</dbReference>
<evidence type="ECO:0000313" key="7">
    <source>
        <dbReference type="Proteomes" id="UP000549765"/>
    </source>
</evidence>
<evidence type="ECO:0000256" key="1">
    <source>
        <dbReference type="ARBA" id="ARBA00009437"/>
    </source>
</evidence>
<evidence type="ECO:0000256" key="3">
    <source>
        <dbReference type="ARBA" id="ARBA00023125"/>
    </source>
</evidence>
<dbReference type="EMBL" id="JAAXPN010000003">
    <property type="protein sequence ID" value="NKZ24056.1"/>
    <property type="molecule type" value="Genomic_DNA"/>
</dbReference>
<accession>A0A7X6N1E4</accession>
<dbReference type="SUPFAM" id="SSF46785">
    <property type="entry name" value="Winged helix' DNA-binding domain"/>
    <property type="match status" value="1"/>
</dbReference>
<protein>
    <submittedName>
        <fullName evidence="6">LysR family transcriptional regulator</fullName>
    </submittedName>
</protein>
<comment type="caution">
    <text evidence="6">The sequence shown here is derived from an EMBL/GenBank/DDBJ whole genome shotgun (WGS) entry which is preliminary data.</text>
</comment>
<dbReference type="GO" id="GO:0003700">
    <property type="term" value="F:DNA-binding transcription factor activity"/>
    <property type="evidence" value="ECO:0007669"/>
    <property type="project" value="InterPro"/>
</dbReference>
<keyword evidence="4" id="KW-0804">Transcription</keyword>
<keyword evidence="3" id="KW-0238">DNA-binding</keyword>